<gene>
    <name evidence="2" type="ORF">KP79_PYT14954</name>
</gene>
<name>A0A210QDV7_MIZYE</name>
<dbReference type="AlphaFoldDB" id="A0A210QDV7"/>
<comment type="caution">
    <text evidence="2">The sequence shown here is derived from an EMBL/GenBank/DDBJ whole genome shotgun (WGS) entry which is preliminary data.</text>
</comment>
<keyword evidence="3" id="KW-1185">Reference proteome</keyword>
<protein>
    <submittedName>
        <fullName evidence="2">Uncharacterized protein</fullName>
    </submittedName>
</protein>
<feature type="region of interest" description="Disordered" evidence="1">
    <location>
        <begin position="155"/>
        <end position="189"/>
    </location>
</feature>
<proteinExistence type="predicted"/>
<sequence length="239" mass="27000">MSVRHYVLGCCCITDGKDDDIRSPRDSYLPFTNESVDHHNKKDSQSIELTTLGCQETGLKSLKGLHVTDTRPGKGDGRTWRDEDLCFKHRRVIYCRRTSLSMTNLFDPLQMEKEEETNQCLSPAQKRCTFPPSRTRNGMKIFAGQNPLENYRRLESDTDSSSRDSISTSSSCETTGQEPEVVLRKKPEQSIDRNCHANKGYVCVKSKIPEAELPRLESNCPLCKAESKDSKESGVTLNT</sequence>
<dbReference type="OrthoDB" id="10419407at2759"/>
<evidence type="ECO:0000313" key="2">
    <source>
        <dbReference type="EMBL" id="OWF46906.1"/>
    </source>
</evidence>
<accession>A0A210QDV7</accession>
<evidence type="ECO:0000313" key="3">
    <source>
        <dbReference type="Proteomes" id="UP000242188"/>
    </source>
</evidence>
<reference evidence="2 3" key="1">
    <citation type="journal article" date="2017" name="Nat. Ecol. Evol.">
        <title>Scallop genome provides insights into evolution of bilaterian karyotype and development.</title>
        <authorList>
            <person name="Wang S."/>
            <person name="Zhang J."/>
            <person name="Jiao W."/>
            <person name="Li J."/>
            <person name="Xun X."/>
            <person name="Sun Y."/>
            <person name="Guo X."/>
            <person name="Huan P."/>
            <person name="Dong B."/>
            <person name="Zhang L."/>
            <person name="Hu X."/>
            <person name="Sun X."/>
            <person name="Wang J."/>
            <person name="Zhao C."/>
            <person name="Wang Y."/>
            <person name="Wang D."/>
            <person name="Huang X."/>
            <person name="Wang R."/>
            <person name="Lv J."/>
            <person name="Li Y."/>
            <person name="Zhang Z."/>
            <person name="Liu B."/>
            <person name="Lu W."/>
            <person name="Hui Y."/>
            <person name="Liang J."/>
            <person name="Zhou Z."/>
            <person name="Hou R."/>
            <person name="Li X."/>
            <person name="Liu Y."/>
            <person name="Li H."/>
            <person name="Ning X."/>
            <person name="Lin Y."/>
            <person name="Zhao L."/>
            <person name="Xing Q."/>
            <person name="Dou J."/>
            <person name="Li Y."/>
            <person name="Mao J."/>
            <person name="Guo H."/>
            <person name="Dou H."/>
            <person name="Li T."/>
            <person name="Mu C."/>
            <person name="Jiang W."/>
            <person name="Fu Q."/>
            <person name="Fu X."/>
            <person name="Miao Y."/>
            <person name="Liu J."/>
            <person name="Yu Q."/>
            <person name="Li R."/>
            <person name="Liao H."/>
            <person name="Li X."/>
            <person name="Kong Y."/>
            <person name="Jiang Z."/>
            <person name="Chourrout D."/>
            <person name="Li R."/>
            <person name="Bao Z."/>
        </authorList>
    </citation>
    <scope>NUCLEOTIDE SEQUENCE [LARGE SCALE GENOMIC DNA]</scope>
    <source>
        <strain evidence="2 3">PY_sf001</strain>
    </source>
</reference>
<evidence type="ECO:0000256" key="1">
    <source>
        <dbReference type="SAM" id="MobiDB-lite"/>
    </source>
</evidence>
<organism evidence="2 3">
    <name type="scientific">Mizuhopecten yessoensis</name>
    <name type="common">Japanese scallop</name>
    <name type="synonym">Patinopecten yessoensis</name>
    <dbReference type="NCBI Taxonomy" id="6573"/>
    <lineage>
        <taxon>Eukaryota</taxon>
        <taxon>Metazoa</taxon>
        <taxon>Spiralia</taxon>
        <taxon>Lophotrochozoa</taxon>
        <taxon>Mollusca</taxon>
        <taxon>Bivalvia</taxon>
        <taxon>Autobranchia</taxon>
        <taxon>Pteriomorphia</taxon>
        <taxon>Pectinida</taxon>
        <taxon>Pectinoidea</taxon>
        <taxon>Pectinidae</taxon>
        <taxon>Mizuhopecten</taxon>
    </lineage>
</organism>
<dbReference type="Proteomes" id="UP000242188">
    <property type="component" value="Unassembled WGS sequence"/>
</dbReference>
<dbReference type="EMBL" id="NEDP02004063">
    <property type="protein sequence ID" value="OWF46906.1"/>
    <property type="molecule type" value="Genomic_DNA"/>
</dbReference>